<dbReference type="EMBL" id="JAGYPG010000007">
    <property type="protein sequence ID" value="MBS4198039.1"/>
    <property type="molecule type" value="Genomic_DNA"/>
</dbReference>
<dbReference type="CDD" id="cd00483">
    <property type="entry name" value="HPPK"/>
    <property type="match status" value="1"/>
</dbReference>
<accession>A0A942TKN6</accession>
<keyword evidence="11" id="KW-1185">Reference proteome</keyword>
<evidence type="ECO:0000256" key="8">
    <source>
        <dbReference type="ARBA" id="ARBA00022909"/>
    </source>
</evidence>
<feature type="domain" description="7,8-dihydro-6-hydroxymethylpterin-pyrophosphokinase" evidence="9">
    <location>
        <begin position="89"/>
        <end position="100"/>
    </location>
</feature>
<protein>
    <recommendedName>
        <fullName evidence="3">2-amino-4-hydroxy-6-hydroxymethyldihydropteridine diphosphokinase</fullName>
        <ecNumber evidence="3">2.7.6.3</ecNumber>
    </recommendedName>
</protein>
<evidence type="ECO:0000256" key="3">
    <source>
        <dbReference type="ARBA" id="ARBA00013253"/>
    </source>
</evidence>
<reference evidence="10 11" key="1">
    <citation type="submission" date="2021-05" db="EMBL/GenBank/DDBJ databases">
        <title>Novel Bacillus species.</title>
        <authorList>
            <person name="Liu G."/>
        </authorList>
    </citation>
    <scope>NUCLEOTIDE SEQUENCE [LARGE SCALE GENOMIC DNA]</scope>
    <source>
        <strain evidence="11">FJAT-49780</strain>
    </source>
</reference>
<dbReference type="Pfam" id="PF01288">
    <property type="entry name" value="HPPK"/>
    <property type="match status" value="1"/>
</dbReference>
<dbReference type="PROSITE" id="PS00794">
    <property type="entry name" value="HPPK"/>
    <property type="match status" value="1"/>
</dbReference>
<evidence type="ECO:0000256" key="4">
    <source>
        <dbReference type="ARBA" id="ARBA00022679"/>
    </source>
</evidence>
<dbReference type="InterPro" id="IPR000550">
    <property type="entry name" value="Hppk"/>
</dbReference>
<dbReference type="GO" id="GO:0046656">
    <property type="term" value="P:folic acid biosynthetic process"/>
    <property type="evidence" value="ECO:0007669"/>
    <property type="project" value="UniProtKB-KW"/>
</dbReference>
<evidence type="ECO:0000256" key="7">
    <source>
        <dbReference type="ARBA" id="ARBA00022840"/>
    </source>
</evidence>
<evidence type="ECO:0000313" key="11">
    <source>
        <dbReference type="Proteomes" id="UP000681414"/>
    </source>
</evidence>
<keyword evidence="6" id="KW-0418">Kinase</keyword>
<dbReference type="SUPFAM" id="SSF55083">
    <property type="entry name" value="6-hydroxymethyl-7,8-dihydropterin pyrophosphokinase, HPPK"/>
    <property type="match status" value="1"/>
</dbReference>
<sequence>MKNIAYLSLGSNIGNREEFLKLALQKLREDDNVNVEACSSIYETDPVGYTNQENFLNIAVKITTSYSALQLLELCLKIELELGRIREFRWGPRVIDLDILLYNKENIEMETLQVPHPRMTERAFVLIPLLEINRSLVLPTLNTPLVEVLDEIPDKEGVRLWKQINGEDASALFES</sequence>
<comment type="catalytic activity">
    <reaction evidence="1">
        <text>6-hydroxymethyl-7,8-dihydropterin + ATP = (7,8-dihydropterin-6-yl)methyl diphosphate + AMP + H(+)</text>
        <dbReference type="Rhea" id="RHEA:11412"/>
        <dbReference type="ChEBI" id="CHEBI:15378"/>
        <dbReference type="ChEBI" id="CHEBI:30616"/>
        <dbReference type="ChEBI" id="CHEBI:44841"/>
        <dbReference type="ChEBI" id="CHEBI:72950"/>
        <dbReference type="ChEBI" id="CHEBI:456215"/>
        <dbReference type="EC" id="2.7.6.3"/>
    </reaction>
</comment>
<dbReference type="GO" id="GO:0003848">
    <property type="term" value="F:2-amino-4-hydroxy-6-hydroxymethyldihydropteridine diphosphokinase activity"/>
    <property type="evidence" value="ECO:0007669"/>
    <property type="project" value="UniProtKB-EC"/>
</dbReference>
<keyword evidence="4 10" id="KW-0808">Transferase</keyword>
<comment type="caution">
    <text evidence="10">The sequence shown here is derived from an EMBL/GenBank/DDBJ whole genome shotgun (WGS) entry which is preliminary data.</text>
</comment>
<dbReference type="PANTHER" id="PTHR43071">
    <property type="entry name" value="2-AMINO-4-HYDROXY-6-HYDROXYMETHYLDIHYDROPTERIDINE PYROPHOSPHOKINASE"/>
    <property type="match status" value="1"/>
</dbReference>
<evidence type="ECO:0000256" key="5">
    <source>
        <dbReference type="ARBA" id="ARBA00022741"/>
    </source>
</evidence>
<keyword evidence="8" id="KW-0289">Folate biosynthesis</keyword>
<evidence type="ECO:0000259" key="9">
    <source>
        <dbReference type="PROSITE" id="PS00794"/>
    </source>
</evidence>
<evidence type="ECO:0000256" key="2">
    <source>
        <dbReference type="ARBA" id="ARBA00005051"/>
    </source>
</evidence>
<dbReference type="NCBIfam" id="TIGR01498">
    <property type="entry name" value="folK"/>
    <property type="match status" value="1"/>
</dbReference>
<gene>
    <name evidence="10" type="primary">folK</name>
    <name evidence="10" type="ORF">KHA97_23690</name>
</gene>
<comment type="pathway">
    <text evidence="2">Cofactor biosynthesis; tetrahydrofolate biosynthesis; 2-amino-4-hydroxy-6-hydroxymethyl-7,8-dihydropteridine diphosphate from 7,8-dihydroneopterin triphosphate: step 4/4.</text>
</comment>
<dbReference type="PANTHER" id="PTHR43071:SF1">
    <property type="entry name" value="2-AMINO-4-HYDROXY-6-HYDROXYMETHYLDIHYDROPTERIDINE PYROPHOSPHOKINASE"/>
    <property type="match status" value="1"/>
</dbReference>
<dbReference type="GO" id="GO:0016301">
    <property type="term" value="F:kinase activity"/>
    <property type="evidence" value="ECO:0007669"/>
    <property type="project" value="UniProtKB-KW"/>
</dbReference>
<dbReference type="RefSeq" id="WP_213127264.1">
    <property type="nucleotide sequence ID" value="NZ_JAGYPG010000007.1"/>
</dbReference>
<keyword evidence="7" id="KW-0067">ATP-binding</keyword>
<dbReference type="EC" id="2.7.6.3" evidence="3"/>
<evidence type="ECO:0000313" key="10">
    <source>
        <dbReference type="EMBL" id="MBS4198039.1"/>
    </source>
</evidence>
<name>A0A942TKN6_9BACI</name>
<evidence type="ECO:0000256" key="6">
    <source>
        <dbReference type="ARBA" id="ARBA00022777"/>
    </source>
</evidence>
<organism evidence="10 11">
    <name type="scientific">Lederbergia citri</name>
    <dbReference type="NCBI Taxonomy" id="2833580"/>
    <lineage>
        <taxon>Bacteria</taxon>
        <taxon>Bacillati</taxon>
        <taxon>Bacillota</taxon>
        <taxon>Bacilli</taxon>
        <taxon>Bacillales</taxon>
        <taxon>Bacillaceae</taxon>
        <taxon>Lederbergia</taxon>
    </lineage>
</organism>
<dbReference type="GO" id="GO:0005524">
    <property type="term" value="F:ATP binding"/>
    <property type="evidence" value="ECO:0007669"/>
    <property type="project" value="UniProtKB-KW"/>
</dbReference>
<proteinExistence type="predicted"/>
<dbReference type="InterPro" id="IPR035907">
    <property type="entry name" value="Hppk_sf"/>
</dbReference>
<evidence type="ECO:0000256" key="1">
    <source>
        <dbReference type="ARBA" id="ARBA00000198"/>
    </source>
</evidence>
<dbReference type="AlphaFoldDB" id="A0A942TKN6"/>
<dbReference type="Proteomes" id="UP000681414">
    <property type="component" value="Unassembled WGS sequence"/>
</dbReference>
<dbReference type="Gene3D" id="3.30.70.560">
    <property type="entry name" value="7,8-Dihydro-6-hydroxymethylpterin-pyrophosphokinase HPPK"/>
    <property type="match status" value="1"/>
</dbReference>
<keyword evidence="5" id="KW-0547">Nucleotide-binding</keyword>